<evidence type="ECO:0000259" key="6">
    <source>
        <dbReference type="Pfam" id="PF22692"/>
    </source>
</evidence>
<dbReference type="PROSITE" id="PS00588">
    <property type="entry name" value="FLAGELLA_BB_ROD"/>
    <property type="match status" value="1"/>
</dbReference>
<evidence type="ECO:0000256" key="2">
    <source>
        <dbReference type="ARBA" id="ARBA00009677"/>
    </source>
</evidence>
<keyword evidence="7" id="KW-0969">Cilium</keyword>
<dbReference type="InterPro" id="IPR012836">
    <property type="entry name" value="FlgF"/>
</dbReference>
<comment type="caution">
    <text evidence="7">The sequence shown here is derived from an EMBL/GenBank/DDBJ whole genome shotgun (WGS) entry which is preliminary data.</text>
</comment>
<dbReference type="PANTHER" id="PTHR30435">
    <property type="entry name" value="FLAGELLAR PROTEIN"/>
    <property type="match status" value="1"/>
</dbReference>
<protein>
    <recommendedName>
        <fullName evidence="4">Flagellar basal-body rod protein FlgF</fullName>
    </recommendedName>
</protein>
<dbReference type="InterPro" id="IPR019776">
    <property type="entry name" value="Flagellar_basal_body_rod_CS"/>
</dbReference>
<dbReference type="Proteomes" id="UP001296873">
    <property type="component" value="Unassembled WGS sequence"/>
</dbReference>
<comment type="subunit">
    <text evidence="4">The basal body constitutes a major portion of the flagellar organelle and consists of five rings (E,L,P,S, and M) mounted on a central rod. The rod consists of about 26 subunits of FlgG in the distal portion, and FlgB, FlgC and FlgF are thought to build up the proximal portion of the rod with about 6 subunits each.</text>
</comment>
<evidence type="ECO:0000256" key="4">
    <source>
        <dbReference type="RuleBase" id="RU362116"/>
    </source>
</evidence>
<keyword evidence="3 4" id="KW-0975">Bacterial flagellum</keyword>
<feature type="domain" description="Flagellar hook protein FlgE/F/G-like D1" evidence="6">
    <location>
        <begin position="83"/>
        <end position="148"/>
    </location>
</feature>
<dbReference type="NCBIfam" id="TIGR02490">
    <property type="entry name" value="flgF"/>
    <property type="match status" value="1"/>
</dbReference>
<dbReference type="InterPro" id="IPR037925">
    <property type="entry name" value="FlgE/F/G-like"/>
</dbReference>
<evidence type="ECO:0000313" key="8">
    <source>
        <dbReference type="Proteomes" id="UP001296873"/>
    </source>
</evidence>
<name>A0ABS1DGF7_9PROT</name>
<dbReference type="SUPFAM" id="SSF117143">
    <property type="entry name" value="Flagellar hook protein flgE"/>
    <property type="match status" value="1"/>
</dbReference>
<dbReference type="EMBL" id="NRRL01000052">
    <property type="protein sequence ID" value="MBK1669549.1"/>
    <property type="molecule type" value="Genomic_DNA"/>
</dbReference>
<keyword evidence="8" id="KW-1185">Reference proteome</keyword>
<dbReference type="Pfam" id="PF22692">
    <property type="entry name" value="LlgE_F_G_D1"/>
    <property type="match status" value="1"/>
</dbReference>
<dbReference type="PANTHER" id="PTHR30435:SF19">
    <property type="entry name" value="FLAGELLAR BASAL-BODY ROD PROTEIN FLGG"/>
    <property type="match status" value="1"/>
</dbReference>
<feature type="domain" description="Flagellar basal-body/hook protein C-terminal" evidence="5">
    <location>
        <begin position="193"/>
        <end position="235"/>
    </location>
</feature>
<dbReference type="InterPro" id="IPR020013">
    <property type="entry name" value="Flagellar_FlgE/F/G"/>
</dbReference>
<dbReference type="InterPro" id="IPR010930">
    <property type="entry name" value="Flg_bb/hook_C_dom"/>
</dbReference>
<keyword evidence="7" id="KW-0966">Cell projection</keyword>
<organism evidence="7 8">
    <name type="scientific">Rhodovibrio sodomensis</name>
    <dbReference type="NCBI Taxonomy" id="1088"/>
    <lineage>
        <taxon>Bacteria</taxon>
        <taxon>Pseudomonadati</taxon>
        <taxon>Pseudomonadota</taxon>
        <taxon>Alphaproteobacteria</taxon>
        <taxon>Rhodospirillales</taxon>
        <taxon>Rhodovibrionaceae</taxon>
        <taxon>Rhodovibrio</taxon>
    </lineage>
</organism>
<dbReference type="NCBIfam" id="TIGR03506">
    <property type="entry name" value="FlgEFG_subfam"/>
    <property type="match status" value="1"/>
</dbReference>
<gene>
    <name evidence="7" type="primary">flgF</name>
    <name evidence="7" type="ORF">CKO28_16035</name>
</gene>
<evidence type="ECO:0000256" key="1">
    <source>
        <dbReference type="ARBA" id="ARBA00004117"/>
    </source>
</evidence>
<sequence length="243" mass="26606">MESTTYIALSRQAGLRREMTLIANNMANLNTPAYRGEELMFVEYLQDTQRGKLGEMSFTQDISTVRNLQEGPMKRTENPLDLAISGRGYFRVETEEGVRYTRNGSFQLDAEGGLVTKAGDPVLDANGDPIRVPQDAAALEVSEDGTIATEAGTIARIEPVTFENEQALEKRPGGLYEAGEDMAAEPSPEARVMQGMIEGSNVQGVVEMTRLIDVSRSYQGASKVAESEHERMLRAVRSLVGNP</sequence>
<evidence type="ECO:0000259" key="5">
    <source>
        <dbReference type="Pfam" id="PF06429"/>
    </source>
</evidence>
<keyword evidence="7" id="KW-0282">Flagellum</keyword>
<accession>A0ABS1DGF7</accession>
<evidence type="ECO:0000256" key="3">
    <source>
        <dbReference type="ARBA" id="ARBA00023143"/>
    </source>
</evidence>
<reference evidence="7 8" key="1">
    <citation type="journal article" date="2020" name="Microorganisms">
        <title>Osmotic Adaptation and Compatible Solute Biosynthesis of Phototrophic Bacteria as Revealed from Genome Analyses.</title>
        <authorList>
            <person name="Imhoff J.F."/>
            <person name="Rahn T."/>
            <person name="Kunzel S."/>
            <person name="Keller A."/>
            <person name="Neulinger S.C."/>
        </authorList>
    </citation>
    <scope>NUCLEOTIDE SEQUENCE [LARGE SCALE GENOMIC DNA]</scope>
    <source>
        <strain evidence="7 8">DSM 9895</strain>
    </source>
</reference>
<dbReference type="InterPro" id="IPR053967">
    <property type="entry name" value="LlgE_F_G-like_D1"/>
</dbReference>
<proteinExistence type="inferred from homology"/>
<comment type="similarity">
    <text evidence="2 4">Belongs to the flagella basal body rod proteins family.</text>
</comment>
<evidence type="ECO:0000313" key="7">
    <source>
        <dbReference type="EMBL" id="MBK1669549.1"/>
    </source>
</evidence>
<comment type="subcellular location">
    <subcellularLocation>
        <location evidence="1 4">Bacterial flagellum basal body</location>
    </subcellularLocation>
</comment>
<dbReference type="RefSeq" id="WP_200341884.1">
    <property type="nucleotide sequence ID" value="NZ_NRRL01000052.1"/>
</dbReference>
<dbReference type="Pfam" id="PF06429">
    <property type="entry name" value="Flg_bbr_C"/>
    <property type="match status" value="1"/>
</dbReference>